<keyword evidence="1" id="KW-0732">Signal</keyword>
<evidence type="ECO:0008006" key="4">
    <source>
        <dbReference type="Google" id="ProtNLM"/>
    </source>
</evidence>
<evidence type="ECO:0000256" key="1">
    <source>
        <dbReference type="SAM" id="SignalP"/>
    </source>
</evidence>
<dbReference type="Proteomes" id="UP000265509">
    <property type="component" value="Unassembled WGS sequence"/>
</dbReference>
<feature type="chain" id="PRO_5018175352" description="Ysc84 actin-binding domain-containing protein" evidence="1">
    <location>
        <begin position="18"/>
        <end position="178"/>
    </location>
</feature>
<accession>A0A3L7E1J9</accession>
<feature type="signal peptide" evidence="1">
    <location>
        <begin position="1"/>
        <end position="17"/>
    </location>
</feature>
<dbReference type="RefSeq" id="WP_117952544.1">
    <property type="nucleotide sequence ID" value="NZ_QRAN01000002.1"/>
</dbReference>
<dbReference type="EMBL" id="QRAN01000002">
    <property type="protein sequence ID" value="RLQ23366.1"/>
    <property type="molecule type" value="Genomic_DNA"/>
</dbReference>
<name>A0A3L7E1J9_9GAMM</name>
<proteinExistence type="predicted"/>
<sequence>MKLLRICFCLLLLQMTAGCVTEPAIYDEERQASVAEALALFRAHEELRPYFRDALAYAVFPANWRAGSGFGAAFGNGWLFEQGEVTGRAIMTEVFVGPNVGIQADRKILFFRSEDALDQFRRGRFEFTGQANATLATRGRALTPGFSPDVAMFVLVRGGLLLEASVGTQRYDFFPLAN</sequence>
<reference evidence="2 3" key="1">
    <citation type="submission" date="2018-07" db="EMBL/GenBank/DDBJ databases">
        <title>Halioglobus sp. genome submission.</title>
        <authorList>
            <person name="Ye M.-Q."/>
            <person name="Du Z.-J."/>
        </authorList>
    </citation>
    <scope>NUCLEOTIDE SEQUENCE [LARGE SCALE GENOMIC DNA]</scope>
    <source>
        <strain evidence="2 3">U0301</strain>
    </source>
</reference>
<evidence type="ECO:0000313" key="2">
    <source>
        <dbReference type="EMBL" id="RLQ23366.1"/>
    </source>
</evidence>
<evidence type="ECO:0000313" key="3">
    <source>
        <dbReference type="Proteomes" id="UP000265509"/>
    </source>
</evidence>
<protein>
    <recommendedName>
        <fullName evidence="4">Ysc84 actin-binding domain-containing protein</fullName>
    </recommendedName>
</protein>
<comment type="caution">
    <text evidence="2">The sequence shown here is derived from an EMBL/GenBank/DDBJ whole genome shotgun (WGS) entry which is preliminary data.</text>
</comment>
<organism evidence="2 3">
    <name type="scientific">Seongchinamella sediminis</name>
    <dbReference type="NCBI Taxonomy" id="2283635"/>
    <lineage>
        <taxon>Bacteria</taxon>
        <taxon>Pseudomonadati</taxon>
        <taxon>Pseudomonadota</taxon>
        <taxon>Gammaproteobacteria</taxon>
        <taxon>Cellvibrionales</taxon>
        <taxon>Halieaceae</taxon>
        <taxon>Seongchinamella</taxon>
    </lineage>
</organism>
<dbReference type="OrthoDB" id="198978at2"/>
<dbReference type="AlphaFoldDB" id="A0A3L7E1J9"/>
<keyword evidence="3" id="KW-1185">Reference proteome</keyword>
<gene>
    <name evidence="2" type="ORF">DWB85_02090</name>
</gene>
<dbReference type="PROSITE" id="PS51257">
    <property type="entry name" value="PROKAR_LIPOPROTEIN"/>
    <property type="match status" value="1"/>
</dbReference>